<evidence type="ECO:0000313" key="11">
    <source>
        <dbReference type="WBParaSite" id="MCU_012584-RA"/>
    </source>
</evidence>
<keyword evidence="8 10" id="KW-0472">Membrane</keyword>
<reference evidence="11" key="1">
    <citation type="submission" date="2019-11" db="UniProtKB">
        <authorList>
            <consortium name="WormBaseParasite"/>
        </authorList>
    </citation>
    <scope>IDENTIFICATION</scope>
</reference>
<keyword evidence="4 10" id="KW-0812">Transmembrane</keyword>
<dbReference type="GO" id="GO:0005886">
    <property type="term" value="C:plasma membrane"/>
    <property type="evidence" value="ECO:0007669"/>
    <property type="project" value="UniProtKB-SubCell"/>
</dbReference>
<sequence length="276" mass="31423">AEKETLEVEIRHLNNRIFRYYCTSHVDPESIFTPATRDACCQKPTNHSTVAFEAITSPFALCCHAESGTNCGRHHNDLFTVYHSVTAPADHSLRHCSHLTCCLTQLGRLVHDPRAAVGQFGSCHFFHTIACILHFLSISILCIFVIQLVLKVVCMGRAFFKLKFEIVDGIIIIVSLIADAIFVYIASDEITLIIVFLIWRIVRVVNSLLMHEKQRNEFRIQLQKRARRISELKVEALNARTIILEKHIESLESLCVELGVPREQLLFCRPSRACIL</sequence>
<dbReference type="Gene3D" id="1.20.120.350">
    <property type="entry name" value="Voltage-gated potassium channels. Chain C"/>
    <property type="match status" value="1"/>
</dbReference>
<dbReference type="GO" id="GO:0034702">
    <property type="term" value="C:monoatomic ion channel complex"/>
    <property type="evidence" value="ECO:0007669"/>
    <property type="project" value="UniProtKB-KW"/>
</dbReference>
<feature type="transmembrane region" description="Helical" evidence="10">
    <location>
        <begin position="166"/>
        <end position="186"/>
    </location>
</feature>
<name>A0A5K3FY13_MESCO</name>
<keyword evidence="3" id="KW-1003">Cell membrane</keyword>
<accession>A0A5K3FY13</accession>
<feature type="transmembrane region" description="Helical" evidence="10">
    <location>
        <begin position="132"/>
        <end position="154"/>
    </location>
</feature>
<evidence type="ECO:0000256" key="3">
    <source>
        <dbReference type="ARBA" id="ARBA00022475"/>
    </source>
</evidence>
<organism evidence="11">
    <name type="scientific">Mesocestoides corti</name>
    <name type="common">Flatworm</name>
    <dbReference type="NCBI Taxonomy" id="53468"/>
    <lineage>
        <taxon>Eukaryota</taxon>
        <taxon>Metazoa</taxon>
        <taxon>Spiralia</taxon>
        <taxon>Lophotrochozoa</taxon>
        <taxon>Platyhelminthes</taxon>
        <taxon>Cestoda</taxon>
        <taxon>Eucestoda</taxon>
        <taxon>Cyclophyllidea</taxon>
        <taxon>Mesocestoididae</taxon>
        <taxon>Mesocestoides</taxon>
    </lineage>
</organism>
<evidence type="ECO:0000256" key="4">
    <source>
        <dbReference type="ARBA" id="ARBA00022692"/>
    </source>
</evidence>
<evidence type="ECO:0000256" key="5">
    <source>
        <dbReference type="ARBA" id="ARBA00022882"/>
    </source>
</evidence>
<proteinExistence type="predicted"/>
<evidence type="ECO:0000256" key="2">
    <source>
        <dbReference type="ARBA" id="ARBA00022448"/>
    </source>
</evidence>
<dbReference type="WBParaSite" id="MCU_012584-RA">
    <property type="protein sequence ID" value="MCU_012584-RA"/>
    <property type="gene ID" value="MCU_012584"/>
</dbReference>
<keyword evidence="5" id="KW-0851">Voltage-gated channel</keyword>
<evidence type="ECO:0000256" key="10">
    <source>
        <dbReference type="SAM" id="Phobius"/>
    </source>
</evidence>
<comment type="subcellular location">
    <subcellularLocation>
        <location evidence="1">Cell membrane</location>
        <topology evidence="1">Multi-pass membrane protein</topology>
    </subcellularLocation>
</comment>
<protein>
    <submittedName>
        <fullName evidence="11">Voltage-gated hydrogen channel 1</fullName>
    </submittedName>
</protein>
<dbReference type="PANTHER" id="PTHR46480">
    <property type="entry name" value="F20B24.22"/>
    <property type="match status" value="1"/>
</dbReference>
<keyword evidence="2" id="KW-0813">Transport</keyword>
<evidence type="ECO:0000256" key="9">
    <source>
        <dbReference type="ARBA" id="ARBA00023303"/>
    </source>
</evidence>
<keyword evidence="6 10" id="KW-1133">Transmembrane helix</keyword>
<evidence type="ECO:0000256" key="1">
    <source>
        <dbReference type="ARBA" id="ARBA00004651"/>
    </source>
</evidence>
<dbReference type="PANTHER" id="PTHR46480:SF1">
    <property type="entry name" value="VOLTAGE-GATED HYDROGEN CHANNEL 1"/>
    <property type="match status" value="1"/>
</dbReference>
<dbReference type="GO" id="GO:0030171">
    <property type="term" value="F:voltage-gated proton channel activity"/>
    <property type="evidence" value="ECO:0007669"/>
    <property type="project" value="InterPro"/>
</dbReference>
<evidence type="ECO:0000256" key="7">
    <source>
        <dbReference type="ARBA" id="ARBA00023065"/>
    </source>
</evidence>
<evidence type="ECO:0000256" key="8">
    <source>
        <dbReference type="ARBA" id="ARBA00023136"/>
    </source>
</evidence>
<keyword evidence="7" id="KW-0406">Ion transport</keyword>
<evidence type="ECO:0000256" key="6">
    <source>
        <dbReference type="ARBA" id="ARBA00022989"/>
    </source>
</evidence>
<dbReference type="InterPro" id="IPR027359">
    <property type="entry name" value="Volt_channel_dom_sf"/>
</dbReference>
<dbReference type="InterPro" id="IPR031846">
    <property type="entry name" value="Hvcn1"/>
</dbReference>
<dbReference type="AlphaFoldDB" id="A0A5K3FY13"/>
<keyword evidence="9" id="KW-0407">Ion channel</keyword>
<feature type="transmembrane region" description="Helical" evidence="10">
    <location>
        <begin position="192"/>
        <end position="209"/>
    </location>
</feature>